<reference evidence="4 5" key="1">
    <citation type="submission" date="2021-02" db="EMBL/GenBank/DDBJ databases">
        <title>Leishmania (Mundinia) enrietti genome sequencing and assembly.</title>
        <authorList>
            <person name="Almutairi H."/>
            <person name="Gatherer D."/>
        </authorList>
    </citation>
    <scope>NUCLEOTIDE SEQUENCE [LARGE SCALE GENOMIC DNA]</scope>
    <source>
        <strain evidence="4">CUR178</strain>
    </source>
</reference>
<name>A0A836G8E4_LEIEN</name>
<dbReference type="GeneID" id="94168293"/>
<feature type="region of interest" description="Disordered" evidence="1">
    <location>
        <begin position="538"/>
        <end position="572"/>
    </location>
</feature>
<dbReference type="RefSeq" id="XP_067688886.1">
    <property type="nucleotide sequence ID" value="XM_067832783.1"/>
</dbReference>
<dbReference type="Proteomes" id="UP000674179">
    <property type="component" value="Chromosome 35"/>
</dbReference>
<keyword evidence="3" id="KW-0732">Signal</keyword>
<feature type="region of interest" description="Disordered" evidence="1">
    <location>
        <begin position="350"/>
        <end position="412"/>
    </location>
</feature>
<keyword evidence="2" id="KW-0812">Transmembrane</keyword>
<feature type="chain" id="PRO_5032669586" evidence="3">
    <location>
        <begin position="23"/>
        <end position="803"/>
    </location>
</feature>
<evidence type="ECO:0000256" key="3">
    <source>
        <dbReference type="SAM" id="SignalP"/>
    </source>
</evidence>
<protein>
    <submittedName>
        <fullName evidence="4">Uncharacterized protein</fullName>
    </submittedName>
</protein>
<proteinExistence type="predicted"/>
<keyword evidence="5" id="KW-1185">Reference proteome</keyword>
<dbReference type="KEGG" id="lenr:94168293"/>
<keyword evidence="2" id="KW-0472">Membrane</keyword>
<feature type="transmembrane region" description="Helical" evidence="2">
    <location>
        <begin position="87"/>
        <end position="113"/>
    </location>
</feature>
<evidence type="ECO:0000313" key="5">
    <source>
        <dbReference type="Proteomes" id="UP000674179"/>
    </source>
</evidence>
<comment type="caution">
    <text evidence="4">The sequence shown here is derived from an EMBL/GenBank/DDBJ whole genome shotgun (WGS) entry which is preliminary data.</text>
</comment>
<dbReference type="AlphaFoldDB" id="A0A836G8E4"/>
<accession>A0A836G8E4</accession>
<evidence type="ECO:0000256" key="1">
    <source>
        <dbReference type="SAM" id="MobiDB-lite"/>
    </source>
</evidence>
<organism evidence="4 5">
    <name type="scientific">Leishmania enriettii</name>
    <dbReference type="NCBI Taxonomy" id="5663"/>
    <lineage>
        <taxon>Eukaryota</taxon>
        <taxon>Discoba</taxon>
        <taxon>Euglenozoa</taxon>
        <taxon>Kinetoplastea</taxon>
        <taxon>Metakinetoplastina</taxon>
        <taxon>Trypanosomatida</taxon>
        <taxon>Trypanosomatidae</taxon>
        <taxon>Leishmaniinae</taxon>
        <taxon>Leishmania</taxon>
    </lineage>
</organism>
<evidence type="ECO:0000256" key="2">
    <source>
        <dbReference type="SAM" id="Phobius"/>
    </source>
</evidence>
<dbReference type="EMBL" id="JAFHKP010000035">
    <property type="protein sequence ID" value="KAG5467364.1"/>
    <property type="molecule type" value="Genomic_DNA"/>
</dbReference>
<sequence length="803" mass="85572">MTLVCAFVAAVVLSGASHSVTALSAESCGHTAGSGLPHVYEEYATEVLQGTVLSSSTPRGDRGGAASPCPSRWPVLCEGCAYREGVFAHPVCILCLVLLLLAIGTYSLAWWCCSARRLHRSQYSVVDASSAEDEEVVRSRDAVMTRRGLLSGSQSSPQGVFESEGAMRGAARSGFFRFRTLFHADHLSLSRMRLWRVLQRAPAGLFGTSAQPAGLIGEPEVTETMVVDCGERLSESAFHSCNRSRNVQRTVVNSARASHPSPHMHCELFFTTSIATSSDDSNDRSAHNAKRFDDSMRDRCCSCESDPGNDAHTEVEHPALCGAATEELRSPFHTWADTMPHPTRFRITTDTKEQPLPRARHGTGENGRQPCGALVPMTCSTASEASGASSSYTVPPPTDTPELSRRDSGSSLCADDADTLGDTLCTRVALPHVDTAIFDAEVAHHVSLRIADDVCQGGFLLPALPSCEVLCSTVGSHTSDLEYAAPPSAHASTAAPSPALNAASCVPLNGLMGAALPRTGSLTSGLGMLDGDVMNEVVEGTAPSPSDAPALQLQRPPEAEPPKPRSKRRSTRYYEPWQPVLVACKTPSLNAADAAAASASISALSTPRLPTTCDRAQESSVTRELENDLDDLMLSGEVDSAHSSTTSDCTGVFSSGSWATLCTLTPNVETERDAMKRPLAMTTVYHKAANHCSSLEPQTPLATASNLRHPTSPLLAAYSRTAGAADPRVSACGESSCGECCRLPHSAGQRSSLNLSVEERTLLLKSKSWLFPLIDGTEEIEQDDDGSCHQCHLPQMQEDRMEM</sequence>
<keyword evidence="2" id="KW-1133">Transmembrane helix</keyword>
<gene>
    <name evidence="4" type="ORF">CUR178_01007</name>
</gene>
<feature type="compositionally biased region" description="Low complexity" evidence="1">
    <location>
        <begin position="380"/>
        <end position="391"/>
    </location>
</feature>
<feature type="signal peptide" evidence="3">
    <location>
        <begin position="1"/>
        <end position="22"/>
    </location>
</feature>
<evidence type="ECO:0000313" key="4">
    <source>
        <dbReference type="EMBL" id="KAG5467364.1"/>
    </source>
</evidence>
<dbReference type="OrthoDB" id="264763at2759"/>